<dbReference type="GO" id="GO:0034628">
    <property type="term" value="P:'de novo' NAD+ biosynthetic process from L-aspartate"/>
    <property type="evidence" value="ECO:0007669"/>
    <property type="project" value="TreeGrafter"/>
</dbReference>
<dbReference type="RefSeq" id="WP_013553389.1">
    <property type="nucleotide sequence ID" value="NC_014935.1"/>
</dbReference>
<dbReference type="NCBIfam" id="TIGR00551">
    <property type="entry name" value="nadB"/>
    <property type="match status" value="1"/>
</dbReference>
<comment type="subcellular location">
    <subcellularLocation>
        <location evidence="11">Cytoplasm</location>
    </subcellularLocation>
</comment>
<evidence type="ECO:0000256" key="4">
    <source>
        <dbReference type="ARBA" id="ARBA00012173"/>
    </source>
</evidence>
<gene>
    <name evidence="13" type="ordered locus">Nitsa_0423</name>
</gene>
<evidence type="ECO:0000256" key="3">
    <source>
        <dbReference type="ARBA" id="ARBA00008562"/>
    </source>
</evidence>
<dbReference type="InterPro" id="IPR036188">
    <property type="entry name" value="FAD/NAD-bd_sf"/>
</dbReference>
<comment type="function">
    <text evidence="11">Catalyzes the oxidation of L-aspartate to iminoaspartate.</text>
</comment>
<keyword evidence="8 11" id="KW-0560">Oxidoreductase</keyword>
<comment type="cofactor">
    <cofactor evidence="1 11">
        <name>FAD</name>
        <dbReference type="ChEBI" id="CHEBI:57692"/>
    </cofactor>
</comment>
<dbReference type="SUPFAM" id="SSF56425">
    <property type="entry name" value="Succinate dehydrogenase/fumarate reductase flavoprotein, catalytic domain"/>
    <property type="match status" value="1"/>
</dbReference>
<dbReference type="InterPro" id="IPR003953">
    <property type="entry name" value="FAD-dep_OxRdtase_2_FAD-bd"/>
</dbReference>
<comment type="catalytic activity">
    <reaction evidence="9">
        <text>L-aspartate + O2 = iminosuccinate + H2O2</text>
        <dbReference type="Rhea" id="RHEA:25876"/>
        <dbReference type="ChEBI" id="CHEBI:15379"/>
        <dbReference type="ChEBI" id="CHEBI:16240"/>
        <dbReference type="ChEBI" id="CHEBI:29991"/>
        <dbReference type="ChEBI" id="CHEBI:77875"/>
        <dbReference type="EC" id="1.4.3.16"/>
    </reaction>
    <physiologicalReaction direction="left-to-right" evidence="9">
        <dbReference type="Rhea" id="RHEA:25877"/>
    </physiologicalReaction>
</comment>
<evidence type="ECO:0000313" key="14">
    <source>
        <dbReference type="Proteomes" id="UP000008633"/>
    </source>
</evidence>
<accession>E6X0A4</accession>
<evidence type="ECO:0000259" key="12">
    <source>
        <dbReference type="Pfam" id="PF00890"/>
    </source>
</evidence>
<keyword evidence="7 11" id="KW-0274">FAD</keyword>
<evidence type="ECO:0000256" key="11">
    <source>
        <dbReference type="RuleBase" id="RU362049"/>
    </source>
</evidence>
<evidence type="ECO:0000256" key="8">
    <source>
        <dbReference type="ARBA" id="ARBA00023002"/>
    </source>
</evidence>
<organism evidence="13 14">
    <name type="scientific">Nitratifractor salsuginis (strain DSM 16511 / JCM 12458 / E9I37-1)</name>
    <dbReference type="NCBI Taxonomy" id="749222"/>
    <lineage>
        <taxon>Bacteria</taxon>
        <taxon>Pseudomonadati</taxon>
        <taxon>Campylobacterota</taxon>
        <taxon>Epsilonproteobacteria</taxon>
        <taxon>Campylobacterales</taxon>
        <taxon>Sulfurovaceae</taxon>
        <taxon>Nitratifractor</taxon>
    </lineage>
</organism>
<sequence length="485" mass="54559">MKRYDVIIIGAGIAGLYAAMNLPESMKVLVVCKDIPWECNTFYAQGGIVTALNEADIPSHIEDTLAAGAYHNIKEAVEILSRDSLGLREDLVERGMPFDRGEDGRLLYTKEAAHSTSRILHAGGDATGRYMHYFMMTRNPHLLQRNTLVYDLLIENGRCYGVRAMVNYQPTTLYADHVLIASGGVGSLYAYNTNSRTVSADIHGICVEKGIALKDMEFMQFHPTVFVKTPFARKLLLTEALRGEGAYIVDEDGKRFLFDYDPRGELASRDIVSRAIFDYKRKTGKEVYLDFSMFDEEWFHRRFPNITKTFEALGYHLPKDRVPISPAFHYANGGIECDTWGRIPGMQGLYVAGEAARTGVHGANRLASNSLLEAAVFARRAVEAILGTPVHDGPIPRFEKDYDTQLHKEHDKSYKHQLRQIMWKDAGIIRTEAGLHEAKNFIYDTKNKEIGRLLELRLNTAAAIVEAALARKESLGSHYIEKEES</sequence>
<protein>
    <recommendedName>
        <fullName evidence="4 10">L-aspartate oxidase</fullName>
        <ecNumber evidence="4 10">1.4.3.16</ecNumber>
    </recommendedName>
</protein>
<dbReference type="PANTHER" id="PTHR42716:SF2">
    <property type="entry name" value="L-ASPARTATE OXIDASE, CHLOROPLASTIC"/>
    <property type="match status" value="1"/>
</dbReference>
<evidence type="ECO:0000256" key="10">
    <source>
        <dbReference type="NCBIfam" id="TIGR00551"/>
    </source>
</evidence>
<evidence type="ECO:0000256" key="6">
    <source>
        <dbReference type="ARBA" id="ARBA00022642"/>
    </source>
</evidence>
<feature type="domain" description="FAD-dependent oxidoreductase 2 FAD-binding" evidence="12">
    <location>
        <begin position="5"/>
        <end position="371"/>
    </location>
</feature>
<dbReference type="FunFam" id="3.90.700.10:FF:000002">
    <property type="entry name" value="L-aspartate oxidase"/>
    <property type="match status" value="1"/>
</dbReference>
<reference evidence="14" key="2">
    <citation type="submission" date="2011-01" db="EMBL/GenBank/DDBJ databases">
        <title>The complete genome of Nitratifractor salsuginis DSM 16511.</title>
        <authorList>
            <consortium name="US DOE Joint Genome Institute (JGI-PGF)"/>
            <person name="Lucas S."/>
            <person name="Copeland A."/>
            <person name="Lapidus A."/>
            <person name="Bruce D."/>
            <person name="Goodwin L."/>
            <person name="Pitluck S."/>
            <person name="Kyrpides N."/>
            <person name="Mavromatis K."/>
            <person name="Ivanova N."/>
            <person name="Mikhailova N."/>
            <person name="Zeytun A."/>
            <person name="Detter J.C."/>
            <person name="Tapia R."/>
            <person name="Han C."/>
            <person name="Land M."/>
            <person name="Hauser L."/>
            <person name="Markowitz V."/>
            <person name="Cheng J.-F."/>
            <person name="Hugenholtz P."/>
            <person name="Woyke T."/>
            <person name="Wu D."/>
            <person name="Tindall B."/>
            <person name="Schuetze A."/>
            <person name="Brambilla E."/>
            <person name="Klenk H.-P."/>
            <person name="Eisen J.A."/>
        </authorList>
    </citation>
    <scope>NUCLEOTIDE SEQUENCE [LARGE SCALE GENOMIC DNA]</scope>
    <source>
        <strain evidence="14">DSM 16511 / JCM 12458 / E9I37-1</strain>
    </source>
</reference>
<evidence type="ECO:0000256" key="9">
    <source>
        <dbReference type="ARBA" id="ARBA00048305"/>
    </source>
</evidence>
<dbReference type="Gene3D" id="3.90.700.10">
    <property type="entry name" value="Succinate dehydrogenase/fumarate reductase flavoprotein, catalytic domain"/>
    <property type="match status" value="1"/>
</dbReference>
<dbReference type="eggNOG" id="COG0029">
    <property type="taxonomic scope" value="Bacteria"/>
</dbReference>
<keyword evidence="5 11" id="KW-0285">Flavoprotein</keyword>
<comment type="similarity">
    <text evidence="3 11">Belongs to the FAD-dependent oxidoreductase 2 family. NadB subfamily.</text>
</comment>
<dbReference type="Pfam" id="PF00890">
    <property type="entry name" value="FAD_binding_2"/>
    <property type="match status" value="1"/>
</dbReference>
<dbReference type="Gene3D" id="1.20.58.100">
    <property type="entry name" value="Fumarate reductase/succinate dehydrogenase flavoprotein-like, C-terminal domain"/>
    <property type="match status" value="1"/>
</dbReference>
<evidence type="ECO:0000256" key="5">
    <source>
        <dbReference type="ARBA" id="ARBA00022630"/>
    </source>
</evidence>
<name>E6X0A4_NITSE</name>
<dbReference type="PANTHER" id="PTHR42716">
    <property type="entry name" value="L-ASPARTATE OXIDASE"/>
    <property type="match status" value="1"/>
</dbReference>
<dbReference type="OrthoDB" id="9806724at2"/>
<dbReference type="InterPro" id="IPR005288">
    <property type="entry name" value="NadB"/>
</dbReference>
<proteinExistence type="inferred from homology"/>
<dbReference type="InterPro" id="IPR027477">
    <property type="entry name" value="Succ_DH/fumarate_Rdtase_cat_sf"/>
</dbReference>
<dbReference type="SUPFAM" id="SSF46977">
    <property type="entry name" value="Succinate dehydrogenase/fumarate reductase flavoprotein C-terminal domain"/>
    <property type="match status" value="1"/>
</dbReference>
<evidence type="ECO:0000256" key="1">
    <source>
        <dbReference type="ARBA" id="ARBA00001974"/>
    </source>
</evidence>
<dbReference type="SUPFAM" id="SSF51905">
    <property type="entry name" value="FAD/NAD(P)-binding domain"/>
    <property type="match status" value="1"/>
</dbReference>
<dbReference type="Gene3D" id="3.50.50.60">
    <property type="entry name" value="FAD/NAD(P)-binding domain"/>
    <property type="match status" value="1"/>
</dbReference>
<keyword evidence="14" id="KW-1185">Reference proteome</keyword>
<dbReference type="UniPathway" id="UPA00253">
    <property type="reaction ID" value="UER00326"/>
</dbReference>
<dbReference type="EMBL" id="CP002452">
    <property type="protein sequence ID" value="ADV45693.1"/>
    <property type="molecule type" value="Genomic_DNA"/>
</dbReference>
<dbReference type="EC" id="1.4.3.16" evidence="4 10"/>
<dbReference type="AlphaFoldDB" id="E6X0A4"/>
<dbReference type="GO" id="GO:0008734">
    <property type="term" value="F:L-aspartate oxidase activity"/>
    <property type="evidence" value="ECO:0007669"/>
    <property type="project" value="UniProtKB-UniRule"/>
</dbReference>
<dbReference type="STRING" id="749222.Nitsa_0423"/>
<evidence type="ECO:0000313" key="13">
    <source>
        <dbReference type="EMBL" id="ADV45693.1"/>
    </source>
</evidence>
<dbReference type="KEGG" id="nsa:Nitsa_0423"/>
<reference evidence="13 14" key="1">
    <citation type="journal article" date="2011" name="Stand. Genomic Sci.">
        <title>Complete genome sequence of Nitratifractor salsuginis type strain (E9I37-1).</title>
        <authorList>
            <person name="Anderson I."/>
            <person name="Sikorski J."/>
            <person name="Zeytun A."/>
            <person name="Nolan M."/>
            <person name="Lapidus A."/>
            <person name="Lucas S."/>
            <person name="Hammon N."/>
            <person name="Deshpande S."/>
            <person name="Cheng J.F."/>
            <person name="Tapia R."/>
            <person name="Han C."/>
            <person name="Goodwin L."/>
            <person name="Pitluck S."/>
            <person name="Liolios K."/>
            <person name="Pagani I."/>
            <person name="Ivanova N."/>
            <person name="Huntemann M."/>
            <person name="Mavromatis K."/>
            <person name="Ovchinikova G."/>
            <person name="Pati A."/>
            <person name="Chen A."/>
            <person name="Palaniappan K."/>
            <person name="Land M."/>
            <person name="Hauser L."/>
            <person name="Brambilla E.M."/>
            <person name="Ngatchou-Djao O.D."/>
            <person name="Rohde M."/>
            <person name="Tindall B.J."/>
            <person name="Goker M."/>
            <person name="Detter J.C."/>
            <person name="Woyke T."/>
            <person name="Bristow J."/>
            <person name="Eisen J.A."/>
            <person name="Markowitz V."/>
            <person name="Hugenholtz P."/>
            <person name="Klenk H.P."/>
            <person name="Kyrpides N.C."/>
        </authorList>
    </citation>
    <scope>NUCLEOTIDE SEQUENCE [LARGE SCALE GENOMIC DNA]</scope>
    <source>
        <strain evidence="14">DSM 16511 / JCM 12458 / E9I37-1</strain>
    </source>
</reference>
<dbReference type="InterPro" id="IPR037099">
    <property type="entry name" value="Fum_R/Succ_DH_flav-like_C_sf"/>
</dbReference>
<dbReference type="HOGENOM" id="CLU_014312_3_1_7"/>
<evidence type="ECO:0000256" key="2">
    <source>
        <dbReference type="ARBA" id="ARBA00004950"/>
    </source>
</evidence>
<dbReference type="Proteomes" id="UP000008633">
    <property type="component" value="Chromosome"/>
</dbReference>
<keyword evidence="6 11" id="KW-0662">Pyridine nucleotide biosynthesis</keyword>
<comment type="pathway">
    <text evidence="2 11">Cofactor biosynthesis; NAD(+) biosynthesis; iminoaspartate from L-aspartate (oxidase route): step 1/1.</text>
</comment>
<evidence type="ECO:0000256" key="7">
    <source>
        <dbReference type="ARBA" id="ARBA00022827"/>
    </source>
</evidence>
<dbReference type="GO" id="GO:0005737">
    <property type="term" value="C:cytoplasm"/>
    <property type="evidence" value="ECO:0007669"/>
    <property type="project" value="UniProtKB-SubCell"/>
</dbReference>